<dbReference type="CDD" id="cd07363">
    <property type="entry name" value="45_DOPA_Dioxygenase"/>
    <property type="match status" value="1"/>
</dbReference>
<sequence>MHSQQKQHCTASSTALTLSSGSLRKYTLSMPTSNHKLALANRADWITRLAELPSRKTATTPIPAFFLAHGHPGIVFQSESTRGRGLQTVGGTLHTFLKDLGPALVEKYKPKGIVVFSAHWESPPNDIKVTDYGDDQPLLYDYYGFPPEFYQARWHSNGSTELTDRVLASLEKAGIHASRTTRDEPRGEDGVMGPAAGLDHGVFIPFMLMFPEGKEKRFPIPIVQVSIHGSLDPARNIQLGQAIAALRHQEILILSGGLTIHTFRDFAEWKYESASEPVKEFEREILKACLEESTSARFQRMMDLTKLQGFRKAHPREEHFIPIYIAAGAGSDAGTTTIISDIHGCQTIAFGVV</sequence>
<evidence type="ECO:0000256" key="5">
    <source>
        <dbReference type="ARBA" id="ARBA00023002"/>
    </source>
</evidence>
<dbReference type="PANTHER" id="PTHR30096:SF0">
    <property type="entry name" value="4,5-DOPA DIOXYGENASE EXTRADIOL-LIKE PROTEIN"/>
    <property type="match status" value="1"/>
</dbReference>
<dbReference type="PANTHER" id="PTHR30096">
    <property type="entry name" value="4,5-DOPA DIOXYGENASE EXTRADIOL-LIKE PROTEIN"/>
    <property type="match status" value="1"/>
</dbReference>
<dbReference type="InterPro" id="IPR014436">
    <property type="entry name" value="Extradiol_dOase_DODA"/>
</dbReference>
<dbReference type="Proteomes" id="UP000235388">
    <property type="component" value="Unassembled WGS sequence"/>
</dbReference>
<comment type="cofactor">
    <cofactor evidence="1">
        <name>Zn(2+)</name>
        <dbReference type="ChEBI" id="CHEBI:29105"/>
    </cofactor>
</comment>
<protein>
    <recommendedName>
        <fullName evidence="6">Extradiol ring-cleavage dioxygenase class III enzyme subunit B domain-containing protein</fullName>
    </recommendedName>
</protein>
<reference evidence="10 11" key="1">
    <citation type="submission" date="2017-11" db="EMBL/GenBank/DDBJ databases">
        <title>De novo assembly and phasing of dikaryotic genomes from two isolates of Puccinia coronata f. sp. avenae, the causal agent of oat crown rust.</title>
        <authorList>
            <person name="Miller M.E."/>
            <person name="Zhang Y."/>
            <person name="Omidvar V."/>
            <person name="Sperschneider J."/>
            <person name="Schwessinger B."/>
            <person name="Raley C."/>
            <person name="Palmer J.M."/>
            <person name="Garnica D."/>
            <person name="Upadhyaya N."/>
            <person name="Rathjen J."/>
            <person name="Taylor J.M."/>
            <person name="Park R.F."/>
            <person name="Dodds P.N."/>
            <person name="Hirsch C.D."/>
            <person name="Kianian S.F."/>
            <person name="Figueroa M."/>
        </authorList>
    </citation>
    <scope>NUCLEOTIDE SEQUENCE [LARGE SCALE GENOMIC DNA]</scope>
    <source>
        <strain evidence="7">12NC29</strain>
        <strain evidence="9">12SD80</strain>
    </source>
</reference>
<organism evidence="7 10">
    <name type="scientific">Puccinia coronata f. sp. avenae</name>
    <dbReference type="NCBI Taxonomy" id="200324"/>
    <lineage>
        <taxon>Eukaryota</taxon>
        <taxon>Fungi</taxon>
        <taxon>Dikarya</taxon>
        <taxon>Basidiomycota</taxon>
        <taxon>Pucciniomycotina</taxon>
        <taxon>Pucciniomycetes</taxon>
        <taxon>Pucciniales</taxon>
        <taxon>Pucciniaceae</taxon>
        <taxon>Puccinia</taxon>
    </lineage>
</organism>
<accession>A0A2N5SPE2</accession>
<dbReference type="Proteomes" id="UP000235392">
    <property type="component" value="Unassembled WGS sequence"/>
</dbReference>
<gene>
    <name evidence="7" type="ORF">PCANC_13287</name>
    <name evidence="8" type="ORF">PCANC_13952</name>
    <name evidence="9" type="ORF">PCASD_02597</name>
</gene>
<dbReference type="EMBL" id="PGCI01000032">
    <property type="protein sequence ID" value="PLW47336.1"/>
    <property type="molecule type" value="Genomic_DNA"/>
</dbReference>
<dbReference type="GO" id="GO:0008198">
    <property type="term" value="F:ferrous iron binding"/>
    <property type="evidence" value="ECO:0007669"/>
    <property type="project" value="InterPro"/>
</dbReference>
<keyword evidence="3" id="KW-0479">Metal-binding</keyword>
<evidence type="ECO:0000313" key="9">
    <source>
        <dbReference type="EMBL" id="PLW47336.1"/>
    </source>
</evidence>
<proteinExistence type="inferred from homology"/>
<evidence type="ECO:0000313" key="11">
    <source>
        <dbReference type="Proteomes" id="UP000235392"/>
    </source>
</evidence>
<name>A0A2N5SPE2_9BASI</name>
<dbReference type="EMBL" id="PGCJ01000233">
    <property type="protein sequence ID" value="PLW36830.1"/>
    <property type="molecule type" value="Genomic_DNA"/>
</dbReference>
<comment type="caution">
    <text evidence="7">The sequence shown here is derived from an EMBL/GenBank/DDBJ whole genome shotgun (WGS) entry which is preliminary data.</text>
</comment>
<keyword evidence="4" id="KW-0862">Zinc</keyword>
<dbReference type="InterPro" id="IPR004183">
    <property type="entry name" value="Xdiol_dOase_suB"/>
</dbReference>
<dbReference type="Gene3D" id="3.40.830.10">
    <property type="entry name" value="LigB-like"/>
    <property type="match status" value="1"/>
</dbReference>
<keyword evidence="5" id="KW-0560">Oxidoreductase</keyword>
<dbReference type="GO" id="GO:0008270">
    <property type="term" value="F:zinc ion binding"/>
    <property type="evidence" value="ECO:0007669"/>
    <property type="project" value="InterPro"/>
</dbReference>
<keyword evidence="10" id="KW-1185">Reference proteome</keyword>
<evidence type="ECO:0000313" key="8">
    <source>
        <dbReference type="EMBL" id="PLW36830.1"/>
    </source>
</evidence>
<dbReference type="OrthoDB" id="7396853at2759"/>
<evidence type="ECO:0000256" key="2">
    <source>
        <dbReference type="ARBA" id="ARBA00007581"/>
    </source>
</evidence>
<evidence type="ECO:0000256" key="4">
    <source>
        <dbReference type="ARBA" id="ARBA00022833"/>
    </source>
</evidence>
<dbReference type="GO" id="GO:0016702">
    <property type="term" value="F:oxidoreductase activity, acting on single donors with incorporation of molecular oxygen, incorporation of two atoms of oxygen"/>
    <property type="evidence" value="ECO:0007669"/>
    <property type="project" value="UniProtKB-ARBA"/>
</dbReference>
<dbReference type="SUPFAM" id="SSF53213">
    <property type="entry name" value="LigB-like"/>
    <property type="match status" value="1"/>
</dbReference>
<dbReference type="AlphaFoldDB" id="A0A2N5SPE2"/>
<evidence type="ECO:0000313" key="10">
    <source>
        <dbReference type="Proteomes" id="UP000235388"/>
    </source>
</evidence>
<dbReference type="STRING" id="200324.A0A2N5SPE2"/>
<evidence type="ECO:0000256" key="3">
    <source>
        <dbReference type="ARBA" id="ARBA00022723"/>
    </source>
</evidence>
<dbReference type="EMBL" id="PGCJ01000904">
    <property type="protein sequence ID" value="PLW15113.1"/>
    <property type="molecule type" value="Genomic_DNA"/>
</dbReference>
<evidence type="ECO:0000256" key="1">
    <source>
        <dbReference type="ARBA" id="ARBA00001947"/>
    </source>
</evidence>
<feature type="domain" description="Extradiol ring-cleavage dioxygenase class III enzyme subunit B" evidence="6">
    <location>
        <begin position="87"/>
        <end position="348"/>
    </location>
</feature>
<comment type="similarity">
    <text evidence="2">Belongs to the DODA-type extradiol aromatic ring-opening dioxygenase family.</text>
</comment>
<evidence type="ECO:0000313" key="7">
    <source>
        <dbReference type="EMBL" id="PLW15113.1"/>
    </source>
</evidence>
<evidence type="ECO:0000259" key="6">
    <source>
        <dbReference type="Pfam" id="PF02900"/>
    </source>
</evidence>
<dbReference type="Pfam" id="PF02900">
    <property type="entry name" value="LigB"/>
    <property type="match status" value="1"/>
</dbReference>